<feature type="chain" id="PRO_5032748245" description="Subtilisin inhibitor domain-containing protein" evidence="9">
    <location>
        <begin position="39"/>
        <end position="152"/>
    </location>
</feature>
<evidence type="ECO:0000256" key="6">
    <source>
        <dbReference type="ARBA" id="ARBA00022900"/>
    </source>
</evidence>
<keyword evidence="5 8" id="KW-0646">Protease inhibitor</keyword>
<comment type="caution">
    <text evidence="11">The sequence shown here is derived from an EMBL/GenBank/DDBJ whole genome shotgun (WGS) entry which is preliminary data.</text>
</comment>
<dbReference type="PRINTS" id="PR00294">
    <property type="entry name" value="SSBTLNINHBTR"/>
</dbReference>
<dbReference type="InterPro" id="IPR000691">
    <property type="entry name" value="Prot_inh_I16_SSI"/>
</dbReference>
<dbReference type="EMBL" id="JACBZD010000001">
    <property type="protein sequence ID" value="NYI07464.1"/>
    <property type="molecule type" value="Genomic_DNA"/>
</dbReference>
<keyword evidence="4" id="KW-0964">Secreted</keyword>
<keyword evidence="6 8" id="KW-0722">Serine protease inhibitor</keyword>
<feature type="domain" description="Subtilisin inhibitor" evidence="10">
    <location>
        <begin position="51"/>
        <end position="138"/>
    </location>
</feature>
<sequence length="152" mass="15626">MPTPSSRPPRAPQRRSGVGAVFATALAAVACLASPAAAVAPGQPSTDRAAAAQLLLTLRQGESTTGPVLRQVTLECSPDGGSHPTPELACDSMHEAEGSPERLGATGDMCTMIFQPVTGEIRGTWSGRTLNFTETYGNECLAGAATDGVLRF</sequence>
<organism evidence="11 12">
    <name type="scientific">Allostreptomyces psammosilenae</name>
    <dbReference type="NCBI Taxonomy" id="1892865"/>
    <lineage>
        <taxon>Bacteria</taxon>
        <taxon>Bacillati</taxon>
        <taxon>Actinomycetota</taxon>
        <taxon>Actinomycetes</taxon>
        <taxon>Kitasatosporales</taxon>
        <taxon>Streptomycetaceae</taxon>
        <taxon>Allostreptomyces</taxon>
    </lineage>
</organism>
<reference evidence="11 12" key="1">
    <citation type="submission" date="2020-07" db="EMBL/GenBank/DDBJ databases">
        <title>Sequencing the genomes of 1000 actinobacteria strains.</title>
        <authorList>
            <person name="Klenk H.-P."/>
        </authorList>
    </citation>
    <scope>NUCLEOTIDE SEQUENCE [LARGE SCALE GENOMIC DNA]</scope>
    <source>
        <strain evidence="11 12">DSM 42178</strain>
    </source>
</reference>
<dbReference type="GO" id="GO:0004867">
    <property type="term" value="F:serine-type endopeptidase inhibitor activity"/>
    <property type="evidence" value="ECO:0007669"/>
    <property type="project" value="UniProtKB-KW"/>
</dbReference>
<protein>
    <recommendedName>
        <fullName evidence="10">Subtilisin inhibitor domain-containing protein</fullName>
    </recommendedName>
</protein>
<evidence type="ECO:0000256" key="5">
    <source>
        <dbReference type="ARBA" id="ARBA00022690"/>
    </source>
</evidence>
<dbReference type="Proteomes" id="UP000567795">
    <property type="component" value="Unassembled WGS sequence"/>
</dbReference>
<dbReference type="RefSeq" id="WP_179815872.1">
    <property type="nucleotide sequence ID" value="NZ_JACBZD010000001.1"/>
</dbReference>
<evidence type="ECO:0000256" key="4">
    <source>
        <dbReference type="ARBA" id="ARBA00022525"/>
    </source>
</evidence>
<evidence type="ECO:0000259" key="10">
    <source>
        <dbReference type="Pfam" id="PF00720"/>
    </source>
</evidence>
<accession>A0A853A3L2</accession>
<dbReference type="AlphaFoldDB" id="A0A853A3L2"/>
<dbReference type="SUPFAM" id="SSF55399">
    <property type="entry name" value="Subtilisin inhibitor"/>
    <property type="match status" value="1"/>
</dbReference>
<comment type="subcellular location">
    <subcellularLocation>
        <location evidence="1">Secreted</location>
    </subcellularLocation>
</comment>
<evidence type="ECO:0000256" key="2">
    <source>
        <dbReference type="ARBA" id="ARBA00010472"/>
    </source>
</evidence>
<comment type="subunit">
    <text evidence="3">Homodimer.</text>
</comment>
<gene>
    <name evidence="11" type="ORF">FHU37_004407</name>
</gene>
<keyword evidence="7" id="KW-1015">Disulfide bond</keyword>
<dbReference type="Pfam" id="PF00720">
    <property type="entry name" value="SSI"/>
    <property type="match status" value="1"/>
</dbReference>
<evidence type="ECO:0000313" key="11">
    <source>
        <dbReference type="EMBL" id="NYI07464.1"/>
    </source>
</evidence>
<keyword evidence="9" id="KW-0732">Signal</keyword>
<name>A0A853A3L2_9ACTN</name>
<dbReference type="PROSITE" id="PS51257">
    <property type="entry name" value="PROKAR_LIPOPROTEIN"/>
    <property type="match status" value="1"/>
</dbReference>
<evidence type="ECO:0000256" key="9">
    <source>
        <dbReference type="SAM" id="SignalP"/>
    </source>
</evidence>
<evidence type="ECO:0000256" key="3">
    <source>
        <dbReference type="ARBA" id="ARBA00011738"/>
    </source>
</evidence>
<dbReference type="GO" id="GO:0005576">
    <property type="term" value="C:extracellular region"/>
    <property type="evidence" value="ECO:0007669"/>
    <property type="project" value="UniProtKB-SubCell"/>
</dbReference>
<dbReference type="InterPro" id="IPR023549">
    <property type="entry name" value="Subtilisin_inhibitor"/>
</dbReference>
<evidence type="ECO:0000313" key="12">
    <source>
        <dbReference type="Proteomes" id="UP000567795"/>
    </source>
</evidence>
<comment type="similarity">
    <text evidence="2 8">Belongs to the protease inhibitor I16 (SSI) family.</text>
</comment>
<dbReference type="InterPro" id="IPR036819">
    <property type="entry name" value="Subtilisin_inhibitor-like_sf"/>
</dbReference>
<proteinExistence type="inferred from homology"/>
<keyword evidence="12" id="KW-1185">Reference proteome</keyword>
<feature type="signal peptide" evidence="9">
    <location>
        <begin position="1"/>
        <end position="38"/>
    </location>
</feature>
<dbReference type="Gene3D" id="3.30.350.10">
    <property type="entry name" value="Subtilisin inhibitor-like"/>
    <property type="match status" value="1"/>
</dbReference>
<evidence type="ECO:0000256" key="7">
    <source>
        <dbReference type="ARBA" id="ARBA00023157"/>
    </source>
</evidence>
<evidence type="ECO:0000256" key="8">
    <source>
        <dbReference type="RuleBase" id="RU003471"/>
    </source>
</evidence>
<evidence type="ECO:0000256" key="1">
    <source>
        <dbReference type="ARBA" id="ARBA00004613"/>
    </source>
</evidence>